<dbReference type="EMBL" id="KB822719">
    <property type="protein sequence ID" value="ETN41636.1"/>
    <property type="molecule type" value="Genomic_DNA"/>
</dbReference>
<reference evidence="2 3" key="1">
    <citation type="submission" date="2013-03" db="EMBL/GenBank/DDBJ databases">
        <title>The Genome Sequence of Phialophora europaea CBS 101466.</title>
        <authorList>
            <consortium name="The Broad Institute Genomics Platform"/>
            <person name="Cuomo C."/>
            <person name="de Hoog S."/>
            <person name="Gorbushina A."/>
            <person name="Walker B."/>
            <person name="Young S.K."/>
            <person name="Zeng Q."/>
            <person name="Gargeya S."/>
            <person name="Fitzgerald M."/>
            <person name="Haas B."/>
            <person name="Abouelleil A."/>
            <person name="Allen A.W."/>
            <person name="Alvarado L."/>
            <person name="Arachchi H.M."/>
            <person name="Berlin A.M."/>
            <person name="Chapman S.B."/>
            <person name="Gainer-Dewar J."/>
            <person name="Goldberg J."/>
            <person name="Griggs A."/>
            <person name="Gujja S."/>
            <person name="Hansen M."/>
            <person name="Howarth C."/>
            <person name="Imamovic A."/>
            <person name="Ireland A."/>
            <person name="Larimer J."/>
            <person name="McCowan C."/>
            <person name="Murphy C."/>
            <person name="Pearson M."/>
            <person name="Poon T.W."/>
            <person name="Priest M."/>
            <person name="Roberts A."/>
            <person name="Saif S."/>
            <person name="Shea T."/>
            <person name="Sisk P."/>
            <person name="Sykes S."/>
            <person name="Wortman J."/>
            <person name="Nusbaum C."/>
            <person name="Birren B."/>
        </authorList>
    </citation>
    <scope>NUCLEOTIDE SEQUENCE [LARGE SCALE GENOMIC DNA]</scope>
    <source>
        <strain evidence="2 3">CBS 101466</strain>
    </source>
</reference>
<organism evidence="2 3">
    <name type="scientific">Cyphellophora europaea (strain CBS 101466)</name>
    <name type="common">Phialophora europaea</name>
    <dbReference type="NCBI Taxonomy" id="1220924"/>
    <lineage>
        <taxon>Eukaryota</taxon>
        <taxon>Fungi</taxon>
        <taxon>Dikarya</taxon>
        <taxon>Ascomycota</taxon>
        <taxon>Pezizomycotina</taxon>
        <taxon>Eurotiomycetes</taxon>
        <taxon>Chaetothyriomycetidae</taxon>
        <taxon>Chaetothyriales</taxon>
        <taxon>Cyphellophoraceae</taxon>
        <taxon>Cyphellophora</taxon>
    </lineage>
</organism>
<sequence>MAERRGTFLEKIIRDIDTAMSDLTVPKSARTCTYETNINVDANIVQFLKEQNYGVPMEEAVGKVITITGSSTSAQALSCNDYIAQTWPKSGVETLQVLQNALSSSDLTYKGHHSSLTFLEVDLSHGGVVLRANGSQGVLTELCEQLCWLGAAFQILPVSGGLCCVKPEIIVRVPTKRIKSTDSIHVVQISLTYQHNLMSNRNHNPAVTCWHAMFGNGMIIEEFPIKPRMRDQEVLELSFELMTELAQVQFVTSYDATLVLKGNCTLLVPTSQDSGSITWHFLMDPNGKRISYNRARAHCGSLQNDQPIAISRLEDKETRHFVGWTSVVNRFAGTKDMNYADIGWAGSKKCSAGLAVEQKLTISLSKLIGFSGSVLRGSKDKPEHLKRSAYRVQVENARRIYVVLYDVAVQKAWLTDGASALLHLVRAQTVKEPYGGHGSLFNDPKFNDSTFNYPGAFGGPDAAAEALRDEANQRHIVLREFDSYVKDDITIEDPSIQSHSRQTTIPRSDRSEESHNTSTRDRTKASYKITSFKDLVSEAWSTLEQMYDRQLDISTTHTTKHLDNPFRTVLEGYEFMGIVSARPTLSRRVVKLSSNGDAWLPLISTVNAITLLGRNFGDIYKPAQLSNAQICQSWRALPRGHDFLAVPISVLKDIRRHSWEEGEIDPKSQEIVEGFTFSPCRHAFRVCSSGCHHDFNRVHCLQPTKGLLKSLGTIDAARGSMPINNPFAESDGAVIFGKSSSLNPGNIIENLPEPSVSSVDSFSDSGLGRSLSASTGDVEGHAESQAAAAETQDGDAVATQTLTVRAGR</sequence>
<feature type="compositionally biased region" description="Polar residues" evidence="1">
    <location>
        <begin position="798"/>
        <end position="808"/>
    </location>
</feature>
<proteinExistence type="predicted"/>
<evidence type="ECO:0000313" key="2">
    <source>
        <dbReference type="EMBL" id="ETN41636.1"/>
    </source>
</evidence>
<evidence type="ECO:0000256" key="1">
    <source>
        <dbReference type="SAM" id="MobiDB-lite"/>
    </source>
</evidence>
<accession>W2RYQ5</accession>
<dbReference type="OrthoDB" id="4152175at2759"/>
<keyword evidence="3" id="KW-1185">Reference proteome</keyword>
<dbReference type="AlphaFoldDB" id="W2RYQ5"/>
<dbReference type="eggNOG" id="ENOG502RR6X">
    <property type="taxonomic scope" value="Eukaryota"/>
</dbReference>
<dbReference type="RefSeq" id="XP_008716145.1">
    <property type="nucleotide sequence ID" value="XM_008717923.1"/>
</dbReference>
<feature type="region of interest" description="Disordered" evidence="1">
    <location>
        <begin position="492"/>
        <end position="523"/>
    </location>
</feature>
<feature type="compositionally biased region" description="Basic and acidic residues" evidence="1">
    <location>
        <begin position="507"/>
        <end position="523"/>
    </location>
</feature>
<dbReference type="InParanoid" id="W2RYQ5"/>
<gene>
    <name evidence="2" type="ORF">HMPREF1541_03572</name>
</gene>
<protein>
    <submittedName>
        <fullName evidence="2">Uncharacterized protein</fullName>
    </submittedName>
</protein>
<dbReference type="VEuPathDB" id="FungiDB:HMPREF1541_03572"/>
<dbReference type="Proteomes" id="UP000030752">
    <property type="component" value="Unassembled WGS sequence"/>
</dbReference>
<dbReference type="HOGENOM" id="CLU_002072_0_2_1"/>
<evidence type="ECO:0000313" key="3">
    <source>
        <dbReference type="Proteomes" id="UP000030752"/>
    </source>
</evidence>
<feature type="compositionally biased region" description="Low complexity" evidence="1">
    <location>
        <begin position="755"/>
        <end position="765"/>
    </location>
</feature>
<name>W2RYQ5_CYPE1</name>
<dbReference type="GeneID" id="19970911"/>
<feature type="region of interest" description="Disordered" evidence="1">
    <location>
        <begin position="754"/>
        <end position="808"/>
    </location>
</feature>
<feature type="compositionally biased region" description="Polar residues" evidence="1">
    <location>
        <begin position="495"/>
        <end position="506"/>
    </location>
</feature>